<proteinExistence type="evidence at transcript level"/>
<name>A0A3D8PNR0_9BACI</name>
<dbReference type="RefSeq" id="WP_115749812.1">
    <property type="nucleotide sequence ID" value="NZ_PIOD01000011.1"/>
</dbReference>
<dbReference type="NCBIfam" id="TIGR03090">
    <property type="entry name" value="SASP_tlp"/>
    <property type="match status" value="1"/>
</dbReference>
<dbReference type="AlphaFoldDB" id="A0A3D8PNR0"/>
<gene>
    <name evidence="1" type="primary">tlp</name>
    <name evidence="3" type="ORF">CWR45_10425</name>
</gene>
<feature type="coiled-coil region" evidence="2">
    <location>
        <begin position="17"/>
        <end position="66"/>
    </location>
</feature>
<sequence>MTNNFRKPNPDDRSDNAGKLQSMIQNTIENMDEANETMQFSDGVEKEQIIAKNKRREQAIEVMREEIQDES</sequence>
<dbReference type="Pfam" id="PF19824">
    <property type="entry name" value="Tlp"/>
    <property type="match status" value="1"/>
</dbReference>
<comment type="subcellular location">
    <subcellularLocation>
        <location evidence="1">Spore core</location>
    </subcellularLocation>
</comment>
<dbReference type="Proteomes" id="UP000256520">
    <property type="component" value="Unassembled WGS sequence"/>
</dbReference>
<protein>
    <recommendedName>
        <fullName evidence="1">Small, acid-soluble spore protein Tlp</fullName>
    </recommendedName>
</protein>
<keyword evidence="1" id="KW-0749">Sporulation</keyword>
<dbReference type="GO" id="GO:0030435">
    <property type="term" value="P:sporulation resulting in formation of a cellular spore"/>
    <property type="evidence" value="ECO:0007669"/>
    <property type="project" value="UniProtKB-KW"/>
</dbReference>
<keyword evidence="2" id="KW-0175">Coiled coil</keyword>
<dbReference type="EMBL" id="PIOD01000011">
    <property type="protein sequence ID" value="RDW17743.1"/>
    <property type="molecule type" value="Genomic_DNA"/>
</dbReference>
<evidence type="ECO:0000313" key="4">
    <source>
        <dbReference type="Proteomes" id="UP000256520"/>
    </source>
</evidence>
<evidence type="ECO:0000256" key="2">
    <source>
        <dbReference type="SAM" id="Coils"/>
    </source>
</evidence>
<organism evidence="3 4">
    <name type="scientific">Oceanobacillus chungangensis</name>
    <dbReference type="NCBI Taxonomy" id="1229152"/>
    <lineage>
        <taxon>Bacteria</taxon>
        <taxon>Bacillati</taxon>
        <taxon>Bacillota</taxon>
        <taxon>Bacilli</taxon>
        <taxon>Bacillales</taxon>
        <taxon>Bacillaceae</taxon>
        <taxon>Oceanobacillus</taxon>
    </lineage>
</organism>
<comment type="caution">
    <text evidence="3">The sequence shown here is derived from an EMBL/GenBank/DDBJ whole genome shotgun (WGS) entry which is preliminary data.</text>
</comment>
<dbReference type="OrthoDB" id="1799076at2"/>
<dbReference type="InterPro" id="IPR017524">
    <property type="entry name" value="SASP_thioredoxin-like"/>
</dbReference>
<reference evidence="4" key="1">
    <citation type="submission" date="2017-11" db="EMBL/GenBank/DDBJ databases">
        <authorList>
            <person name="Zhu W."/>
        </authorList>
    </citation>
    <scope>NUCLEOTIDE SEQUENCE [LARGE SCALE GENOMIC DNA]</scope>
    <source>
        <strain evidence="4">CAU 1051</strain>
    </source>
</reference>
<evidence type="ECO:0000313" key="3">
    <source>
        <dbReference type="EMBL" id="RDW17743.1"/>
    </source>
</evidence>
<accession>A0A3D8PNR0</accession>
<dbReference type="HAMAP" id="MF_01506">
    <property type="entry name" value="Tlp"/>
    <property type="match status" value="1"/>
</dbReference>
<evidence type="ECO:0000256" key="1">
    <source>
        <dbReference type="HAMAP-Rule" id="MF_01506"/>
    </source>
</evidence>
<comment type="similarity">
    <text evidence="1">Belongs to the Tlp family.</text>
</comment>
<comment type="induction">
    <text evidence="1">Expressed only in the forespore compartment of sporulating cells.</text>
</comment>
<dbReference type="GO" id="GO:0030436">
    <property type="term" value="P:asexual sporulation"/>
    <property type="evidence" value="ECO:0007669"/>
    <property type="project" value="UniProtKB-UniRule"/>
</dbReference>
<keyword evidence="4" id="KW-1185">Reference proteome</keyword>